<dbReference type="InterPro" id="IPR051560">
    <property type="entry name" value="MAM_domain-containing"/>
</dbReference>
<dbReference type="SUPFAM" id="SSF49299">
    <property type="entry name" value="PKD domain"/>
    <property type="match status" value="1"/>
</dbReference>
<dbReference type="Proteomes" id="UP001303407">
    <property type="component" value="Chromosome"/>
</dbReference>
<dbReference type="InterPro" id="IPR024079">
    <property type="entry name" value="MetalloPept_cat_dom_sf"/>
</dbReference>
<dbReference type="SMART" id="SM00089">
    <property type="entry name" value="PKD"/>
    <property type="match status" value="1"/>
</dbReference>
<dbReference type="SUPFAM" id="SSF49899">
    <property type="entry name" value="Concanavalin A-like lectins/glucanases"/>
    <property type="match status" value="1"/>
</dbReference>
<dbReference type="InterPro" id="IPR000998">
    <property type="entry name" value="MAM_dom"/>
</dbReference>
<dbReference type="PANTHER" id="PTHR23282:SF101">
    <property type="entry name" value="MAM DOMAIN-CONTAINING PROTEIN"/>
    <property type="match status" value="1"/>
</dbReference>
<evidence type="ECO:0000256" key="1">
    <source>
        <dbReference type="ARBA" id="ARBA00022729"/>
    </source>
</evidence>
<dbReference type="NCBIfam" id="TIGR04183">
    <property type="entry name" value="Por_Secre_tail"/>
    <property type="match status" value="1"/>
</dbReference>
<dbReference type="CDD" id="cd00146">
    <property type="entry name" value="PKD"/>
    <property type="match status" value="1"/>
</dbReference>
<dbReference type="Pfam" id="PF18962">
    <property type="entry name" value="Por_Secre_tail"/>
    <property type="match status" value="1"/>
</dbReference>
<dbReference type="EMBL" id="CP134536">
    <property type="protein sequence ID" value="WNH11745.1"/>
    <property type="molecule type" value="Genomic_DNA"/>
</dbReference>
<sequence>MNVFKYLTSKLLLTLFILFCNVLYSQNETESCGTITSEKSLEYLKSIKSQIQEYEQIFFQKIINKPSSKNNNTKSINSIPIKVHVLRYTNGSDGISSSEINEAIYNLNSIYAEAYMAFFLCGDINYIDNDELVHITKGDEKSLSEVYNTPGVINIYFTHSITNASNESICGYSENEGRTDLIFLNNNCATNNSSFAHEMGHFFSLIHTHGLEDTTTELVNGSNCDTDGDGICDTPADPGLTSANINNFCEYTGYETDANGDKYNPDTNNIMSYSGKACRNHFTPQQLARMYAFYQTTKSYLACSTFNANFSVDNNQTCEDTLTVNFNSNCDDITKWEWDIDSDGIIDYIIKNPTHTYSKGIYDVTLKVSNKSKTISKTFSKFIKVGNSITNFNEDFENAELLSDLDWSIKDVSENGYNWLLNKGETVSDKTGPILQKSINNKINTYIYAEASGAKSGDVAELISPCINVNNENSALEFSYHMFGEHMGALHIDLKTDAGYINDIIDPLYGNQQANQGDAFMSNTINLSAYTNQSIKVRFRAVRGANWDSDIAIDNIFIKTIDVPISNYLTAKVYPNPIKNEMITIKTNTPGEIINYSISNVFGQVYLSGTVTNQPINVSNLSSGTYLLTVSNAHYKTVKKIIK</sequence>
<accession>A0ABY9Y0V4</accession>
<dbReference type="InterPro" id="IPR035986">
    <property type="entry name" value="PKD_dom_sf"/>
</dbReference>
<protein>
    <submittedName>
        <fullName evidence="4">T9SS type A sorting domain-containing protein</fullName>
    </submittedName>
</protein>
<dbReference type="InterPro" id="IPR013320">
    <property type="entry name" value="ConA-like_dom_sf"/>
</dbReference>
<dbReference type="InterPro" id="IPR008754">
    <property type="entry name" value="Peptidase_M43"/>
</dbReference>
<dbReference type="Gene3D" id="3.40.390.10">
    <property type="entry name" value="Collagenase (Catalytic Domain)"/>
    <property type="match status" value="1"/>
</dbReference>
<dbReference type="Gene3D" id="2.60.40.10">
    <property type="entry name" value="Immunoglobulins"/>
    <property type="match status" value="1"/>
</dbReference>
<evidence type="ECO:0000256" key="2">
    <source>
        <dbReference type="SAM" id="SignalP"/>
    </source>
</evidence>
<organism evidence="4 5">
    <name type="scientific">Thalassobellus suaedae</name>
    <dbReference type="NCBI Taxonomy" id="3074124"/>
    <lineage>
        <taxon>Bacteria</taxon>
        <taxon>Pseudomonadati</taxon>
        <taxon>Bacteroidota</taxon>
        <taxon>Flavobacteriia</taxon>
        <taxon>Flavobacteriales</taxon>
        <taxon>Flavobacteriaceae</taxon>
        <taxon>Thalassobellus</taxon>
    </lineage>
</organism>
<dbReference type="NCBIfam" id="NF038128">
    <property type="entry name" value="choice_anch_J"/>
    <property type="match status" value="1"/>
</dbReference>
<gene>
    <name evidence="4" type="ORF">RHP49_12640</name>
</gene>
<dbReference type="SMART" id="SM00137">
    <property type="entry name" value="MAM"/>
    <property type="match status" value="1"/>
</dbReference>
<feature type="chain" id="PRO_5046330866" evidence="2">
    <location>
        <begin position="26"/>
        <end position="643"/>
    </location>
</feature>
<dbReference type="Gene3D" id="2.60.120.200">
    <property type="match status" value="1"/>
</dbReference>
<dbReference type="PANTHER" id="PTHR23282">
    <property type="entry name" value="APICAL ENDOSOMAL GLYCOPROTEIN PRECURSOR"/>
    <property type="match status" value="1"/>
</dbReference>
<feature type="domain" description="MAM" evidence="3">
    <location>
        <begin position="392"/>
        <end position="558"/>
    </location>
</feature>
<dbReference type="SUPFAM" id="SSF55486">
    <property type="entry name" value="Metalloproteases ('zincins'), catalytic domain"/>
    <property type="match status" value="1"/>
</dbReference>
<name>A0ABY9Y0V4_9FLAO</name>
<dbReference type="Pfam" id="PF00629">
    <property type="entry name" value="MAM"/>
    <property type="match status" value="1"/>
</dbReference>
<dbReference type="InterPro" id="IPR026444">
    <property type="entry name" value="Secre_tail"/>
</dbReference>
<dbReference type="Pfam" id="PF05572">
    <property type="entry name" value="Peptidase_M43"/>
    <property type="match status" value="1"/>
</dbReference>
<keyword evidence="5" id="KW-1185">Reference proteome</keyword>
<evidence type="ECO:0000259" key="3">
    <source>
        <dbReference type="PROSITE" id="PS50060"/>
    </source>
</evidence>
<dbReference type="InterPro" id="IPR013783">
    <property type="entry name" value="Ig-like_fold"/>
</dbReference>
<evidence type="ECO:0000313" key="4">
    <source>
        <dbReference type="EMBL" id="WNH11745.1"/>
    </source>
</evidence>
<dbReference type="CDD" id="cd06263">
    <property type="entry name" value="MAM"/>
    <property type="match status" value="1"/>
</dbReference>
<keyword evidence="1 2" id="KW-0732">Signal</keyword>
<proteinExistence type="predicted"/>
<feature type="signal peptide" evidence="2">
    <location>
        <begin position="1"/>
        <end position="25"/>
    </location>
</feature>
<evidence type="ECO:0000313" key="5">
    <source>
        <dbReference type="Proteomes" id="UP001303407"/>
    </source>
</evidence>
<dbReference type="PROSITE" id="PS50060">
    <property type="entry name" value="MAM_2"/>
    <property type="match status" value="1"/>
</dbReference>
<dbReference type="InterPro" id="IPR022409">
    <property type="entry name" value="PKD/Chitinase_dom"/>
</dbReference>
<reference evidence="4 5" key="1">
    <citation type="submission" date="2023-09" db="EMBL/GenBank/DDBJ databases">
        <title>Thalassobella suaedae gen. nov., sp. nov., a marine bacterium of the family Flavobacteriaceae isolated from a halophyte Suaeda japonica.</title>
        <authorList>
            <person name="Lee S.Y."/>
            <person name="Hwang C.Y."/>
        </authorList>
    </citation>
    <scope>NUCLEOTIDE SEQUENCE [LARGE SCALE GENOMIC DNA]</scope>
    <source>
        <strain evidence="4 5">HL-DH10</strain>
    </source>
</reference>
<dbReference type="RefSeq" id="WP_415861722.1">
    <property type="nucleotide sequence ID" value="NZ_CP134536.1"/>
</dbReference>